<reference evidence="2 4" key="1">
    <citation type="journal article" date="2010" name="Stand. Genomic Sci.">
        <title>Complete genome sequence of Meiothermus ruber type strain (21).</title>
        <authorList>
            <person name="Tindall B.J."/>
            <person name="Sikorski J."/>
            <person name="Lucas S."/>
            <person name="Goltsman E."/>
            <person name="Copeland A."/>
            <person name="Glavina Del Rio T."/>
            <person name="Nolan M."/>
            <person name="Tice H."/>
            <person name="Cheng J.F."/>
            <person name="Han C."/>
            <person name="Pitluck S."/>
            <person name="Liolios K."/>
            <person name="Ivanova N."/>
            <person name="Mavromatis K."/>
            <person name="Ovchinnikova G."/>
            <person name="Pati A."/>
            <person name="Fahnrich R."/>
            <person name="Goodwin L."/>
            <person name="Chen A."/>
            <person name="Palaniappan K."/>
            <person name="Land M."/>
            <person name="Hauser L."/>
            <person name="Chang Y.J."/>
            <person name="Jeffries C.D."/>
            <person name="Rohde M."/>
            <person name="Goker M."/>
            <person name="Woyke T."/>
            <person name="Bristow J."/>
            <person name="Eisen J.A."/>
            <person name="Markowitz V."/>
            <person name="Hugenholtz P."/>
            <person name="Kyrpides N.C."/>
            <person name="Klenk H.P."/>
            <person name="Lapidus A."/>
        </authorList>
    </citation>
    <scope>NUCLEOTIDE SEQUENCE [LARGE SCALE GENOMIC DNA]</scope>
    <source>
        <strain evidence="4">ATCC 35948 / DSM 1279 / VKM B-1258 / 21</strain>
        <strain evidence="2">DSM 1279</strain>
    </source>
</reference>
<evidence type="ECO:0000313" key="3">
    <source>
        <dbReference type="EMBL" id="AGK05821.1"/>
    </source>
</evidence>
<feature type="compositionally biased region" description="Basic and acidic residues" evidence="1">
    <location>
        <begin position="56"/>
        <end position="71"/>
    </location>
</feature>
<sequence>MDTSEIKVRLVAAVTEMHALHAVDAQHAERIIARLVGPYSDWLVNPEPDPQPEGDEQTHEPMEEPHEHHGAERECLWCGQTFVAVRKDSRYCSKVCSNRAYRARRKQQGIQEGA</sequence>
<dbReference type="OrthoDB" id="1003442at2"/>
<dbReference type="STRING" id="504728.K649_12675"/>
<name>D3PTE8_MEIRD</name>
<evidence type="ECO:0000313" key="2">
    <source>
        <dbReference type="EMBL" id="ADD28731.1"/>
    </source>
</evidence>
<reference evidence="3 5" key="3">
    <citation type="submission" date="2013-04" db="EMBL/GenBank/DDBJ databases">
        <authorList>
            <person name="Chin J."/>
            <person name="Alexander D.H."/>
            <person name="Marks P."/>
            <person name="Korlach J."/>
            <person name="Clum A."/>
            <person name="Copeland A."/>
        </authorList>
    </citation>
    <scope>NUCLEOTIDE SEQUENCE [LARGE SCALE GENOMIC DNA]</scope>
    <source>
        <strain evidence="5">ATCC 35948 / DSM 1279 / VKM B-1258 / 21</strain>
        <strain evidence="3">DSM 1279</strain>
    </source>
</reference>
<dbReference type="AlphaFoldDB" id="D3PTE8"/>
<evidence type="ECO:0000256" key="1">
    <source>
        <dbReference type="SAM" id="MobiDB-lite"/>
    </source>
</evidence>
<dbReference type="RefSeq" id="WP_013014230.1">
    <property type="nucleotide sequence ID" value="NC_013946.1"/>
</dbReference>
<proteinExistence type="predicted"/>
<evidence type="ECO:0000313" key="5">
    <source>
        <dbReference type="Proteomes" id="UP000013026"/>
    </source>
</evidence>
<accession>D3PTE8</accession>
<dbReference type="Proteomes" id="UP000013026">
    <property type="component" value="Chromosome"/>
</dbReference>
<keyword evidence="4" id="KW-1185">Reference proteome</keyword>
<dbReference type="EMBL" id="CP001743">
    <property type="protein sequence ID" value="ADD28731.1"/>
    <property type="molecule type" value="Genomic_DNA"/>
</dbReference>
<dbReference type="PATRIC" id="fig|504728.9.peg.2609"/>
<gene>
    <name evidence="2" type="ordered locus">Mrub_1975</name>
    <name evidence="3" type="ORF">K649_12675</name>
</gene>
<dbReference type="KEGG" id="mrb:Mrub_1975"/>
<evidence type="ECO:0000313" key="4">
    <source>
        <dbReference type="Proteomes" id="UP000006655"/>
    </source>
</evidence>
<dbReference type="KEGG" id="mre:K649_12675"/>
<organism evidence="3 5">
    <name type="scientific">Meiothermus ruber (strain ATCC 35948 / DSM 1279 / VKM B-1258 / 21)</name>
    <name type="common">Thermus ruber</name>
    <dbReference type="NCBI Taxonomy" id="504728"/>
    <lineage>
        <taxon>Bacteria</taxon>
        <taxon>Thermotogati</taxon>
        <taxon>Deinococcota</taxon>
        <taxon>Deinococci</taxon>
        <taxon>Thermales</taxon>
        <taxon>Thermaceae</taxon>
        <taxon>Meiothermus</taxon>
    </lineage>
</organism>
<dbReference type="Proteomes" id="UP000006655">
    <property type="component" value="Chromosome"/>
</dbReference>
<protein>
    <submittedName>
        <fullName evidence="3">Uncharacterized protein</fullName>
    </submittedName>
</protein>
<dbReference type="EMBL" id="CP005385">
    <property type="protein sequence ID" value="AGK05821.1"/>
    <property type="molecule type" value="Genomic_DNA"/>
</dbReference>
<reference evidence="3" key="2">
    <citation type="submission" date="2013-04" db="EMBL/GenBank/DDBJ databases">
        <title>Non-Hybrid, Finished Microbial Genome Assemblies from Long-Read SMRT Sequencing Data.</title>
        <authorList>
            <person name="Klammer A."/>
            <person name="Drake J."/>
            <person name="Heiner C."/>
            <person name="Clum A."/>
            <person name="Copeland A."/>
            <person name="Huddleston J."/>
            <person name="Eichler E."/>
            <person name="Turner S.W."/>
        </authorList>
    </citation>
    <scope>NUCLEOTIDE SEQUENCE</scope>
    <source>
        <strain evidence="3">DSM 1279</strain>
    </source>
</reference>
<feature type="region of interest" description="Disordered" evidence="1">
    <location>
        <begin position="42"/>
        <end position="71"/>
    </location>
</feature>